<accession>U7V9P9</accession>
<organism evidence="1 2">
    <name type="scientific">Cetobacterium somerae ATCC BAA-474</name>
    <dbReference type="NCBI Taxonomy" id="1319815"/>
    <lineage>
        <taxon>Bacteria</taxon>
        <taxon>Fusobacteriati</taxon>
        <taxon>Fusobacteriota</taxon>
        <taxon>Fusobacteriia</taxon>
        <taxon>Fusobacteriales</taxon>
        <taxon>Fusobacteriaceae</taxon>
        <taxon>Cetobacterium</taxon>
    </lineage>
</organism>
<dbReference type="STRING" id="1319815.HMPREF0202_01916"/>
<protein>
    <submittedName>
        <fullName evidence="1">Uncharacterized protein</fullName>
    </submittedName>
</protein>
<keyword evidence="2" id="KW-1185">Reference proteome</keyword>
<dbReference type="AlphaFoldDB" id="U7V9P9"/>
<evidence type="ECO:0000313" key="2">
    <source>
        <dbReference type="Proteomes" id="UP000017081"/>
    </source>
</evidence>
<evidence type="ECO:0000313" key="1">
    <source>
        <dbReference type="EMBL" id="ERT68206.1"/>
    </source>
</evidence>
<comment type="caution">
    <text evidence="1">The sequence shown here is derived from an EMBL/GenBank/DDBJ whole genome shotgun (WGS) entry which is preliminary data.</text>
</comment>
<reference evidence="1 2" key="1">
    <citation type="submission" date="2013-08" db="EMBL/GenBank/DDBJ databases">
        <authorList>
            <person name="Weinstock G."/>
            <person name="Sodergren E."/>
            <person name="Wylie T."/>
            <person name="Fulton L."/>
            <person name="Fulton R."/>
            <person name="Fronick C."/>
            <person name="O'Laughlin M."/>
            <person name="Godfrey J."/>
            <person name="Miner T."/>
            <person name="Herter B."/>
            <person name="Appelbaum E."/>
            <person name="Cordes M."/>
            <person name="Lek S."/>
            <person name="Wollam A."/>
            <person name="Pepin K.H."/>
            <person name="Palsikar V.B."/>
            <person name="Mitreva M."/>
            <person name="Wilson R.K."/>
        </authorList>
    </citation>
    <scope>NUCLEOTIDE SEQUENCE [LARGE SCALE GENOMIC DNA]</scope>
    <source>
        <strain evidence="1 2">ATCC BAA-474</strain>
    </source>
</reference>
<gene>
    <name evidence="1" type="ORF">HMPREF0202_01916</name>
</gene>
<dbReference type="EMBL" id="AXZF01000075">
    <property type="protein sequence ID" value="ERT68206.1"/>
    <property type="molecule type" value="Genomic_DNA"/>
</dbReference>
<dbReference type="HOGENOM" id="CLU_2300760_0_0_0"/>
<name>U7V9P9_9FUSO</name>
<sequence>MFIYINFKTYKKSIVKFCLNFSIKGNAMEQYNDEQRKIDLLEWFLENNFFNKRIEYYMKKFEIISKIQNINEKREEFLKFQIEILKEFDTMSNKNLRLII</sequence>
<proteinExistence type="predicted"/>
<dbReference type="Proteomes" id="UP000017081">
    <property type="component" value="Unassembled WGS sequence"/>
</dbReference>